<comment type="subcellular location">
    <subcellularLocation>
        <location evidence="2">Secreted</location>
    </subcellularLocation>
</comment>
<evidence type="ECO:0000256" key="3">
    <source>
        <dbReference type="ARBA" id="ARBA00005641"/>
    </source>
</evidence>
<keyword evidence="6" id="KW-0964">Secreted</keyword>
<organism evidence="12 13">
    <name type="scientific">Rhizoctonia solani</name>
    <dbReference type="NCBI Taxonomy" id="456999"/>
    <lineage>
        <taxon>Eukaryota</taxon>
        <taxon>Fungi</taxon>
        <taxon>Dikarya</taxon>
        <taxon>Basidiomycota</taxon>
        <taxon>Agaricomycotina</taxon>
        <taxon>Agaricomycetes</taxon>
        <taxon>Cantharellales</taxon>
        <taxon>Ceratobasidiaceae</taxon>
        <taxon>Rhizoctonia</taxon>
    </lineage>
</organism>
<dbReference type="EC" id="3.2.1.78" evidence="5"/>
<keyword evidence="9" id="KW-0326">Glycosidase</keyword>
<evidence type="ECO:0000256" key="8">
    <source>
        <dbReference type="ARBA" id="ARBA00022801"/>
    </source>
</evidence>
<sequence length="417" mass="46982">MVLPKINYVFTVATLATTLGFATAVTIESRQSTSFVKTSGQQFTLDGRKFTVAGSNAYWIPQLANDNDMTIAFKDLQKAGLTTLRTWGFNEVTSPSGTYYQIWNGKTAKINTGADGLGRFDTVVAQAKAANIRLIVALTNNWNEYGGMDVYVKQLLGKEEHDLFYTDDTVKAAYRNYIREFVGRYKNEPTIMAWELANEPRCKGKTEVTTGTCTTKTITNWATEMSAYIKSIAPNHLVAVGDEGFFNRPKASTYLDRGDMGIDFADNLNHVQCQQETNKPVILEEFGVTSPYNPLSTYTLWWETMIFSHLTGYLICSRAVASTKAQTSAKERDRRVVQLTTKEILEIPPNSGAQFYRGVGKMFMQEPRSTIENSLRNQEKELTNDINNLAKKIKYHEKQLSDSQAQMRDIFHAAENR</sequence>
<dbReference type="EMBL" id="CAJMWW010000096">
    <property type="protein sequence ID" value="CAE6442833.1"/>
    <property type="molecule type" value="Genomic_DNA"/>
</dbReference>
<dbReference type="SUPFAM" id="SSF51445">
    <property type="entry name" value="(Trans)glycosidases"/>
    <property type="match status" value="1"/>
</dbReference>
<dbReference type="Pfam" id="PF01920">
    <property type="entry name" value="Prefoldin_2"/>
    <property type="match status" value="1"/>
</dbReference>
<gene>
    <name evidence="12" type="ORF">RDB_LOCUS102080</name>
</gene>
<dbReference type="InterPro" id="IPR001547">
    <property type="entry name" value="Glyco_hydro_5"/>
</dbReference>
<comment type="caution">
    <text evidence="12">The sequence shown here is derived from an EMBL/GenBank/DDBJ whole genome shotgun (WGS) entry which is preliminary data.</text>
</comment>
<dbReference type="InterPro" id="IPR045053">
    <property type="entry name" value="MAN-like"/>
</dbReference>
<comment type="similarity">
    <text evidence="3">Belongs to the glycosyl hydrolase 5 (cellulase A) family.</text>
</comment>
<dbReference type="GO" id="GO:0006457">
    <property type="term" value="P:protein folding"/>
    <property type="evidence" value="ECO:0007669"/>
    <property type="project" value="InterPro"/>
</dbReference>
<evidence type="ECO:0000256" key="9">
    <source>
        <dbReference type="ARBA" id="ARBA00023295"/>
    </source>
</evidence>
<dbReference type="Pfam" id="PF26410">
    <property type="entry name" value="GH5_mannosidase"/>
    <property type="match status" value="1"/>
</dbReference>
<dbReference type="InterPro" id="IPR002777">
    <property type="entry name" value="PFD_beta-like"/>
</dbReference>
<evidence type="ECO:0000256" key="2">
    <source>
        <dbReference type="ARBA" id="ARBA00004613"/>
    </source>
</evidence>
<dbReference type="GO" id="GO:0051082">
    <property type="term" value="F:unfolded protein binding"/>
    <property type="evidence" value="ECO:0007669"/>
    <property type="project" value="InterPro"/>
</dbReference>
<evidence type="ECO:0000259" key="11">
    <source>
        <dbReference type="Pfam" id="PF26410"/>
    </source>
</evidence>
<name>A0A8H3AXQ5_9AGAM</name>
<feature type="coiled-coil region" evidence="10">
    <location>
        <begin position="372"/>
        <end position="406"/>
    </location>
</feature>
<comment type="similarity">
    <text evidence="4">Belongs to the prefoldin subunit beta family.</text>
</comment>
<dbReference type="SUPFAM" id="SSF46579">
    <property type="entry name" value="Prefoldin"/>
    <property type="match status" value="1"/>
</dbReference>
<evidence type="ECO:0000256" key="4">
    <source>
        <dbReference type="ARBA" id="ARBA00008045"/>
    </source>
</evidence>
<evidence type="ECO:0000313" key="13">
    <source>
        <dbReference type="Proteomes" id="UP000663841"/>
    </source>
</evidence>
<evidence type="ECO:0000256" key="6">
    <source>
        <dbReference type="ARBA" id="ARBA00022525"/>
    </source>
</evidence>
<comment type="catalytic activity">
    <reaction evidence="1">
        <text>Random hydrolysis of (1-&gt;4)-beta-D-mannosidic linkages in mannans, galactomannans and glucomannans.</text>
        <dbReference type="EC" id="3.2.1.78"/>
    </reaction>
</comment>
<dbReference type="GO" id="GO:0005576">
    <property type="term" value="C:extracellular region"/>
    <property type="evidence" value="ECO:0007669"/>
    <property type="project" value="UniProtKB-SubCell"/>
</dbReference>
<dbReference type="Gene3D" id="3.20.20.80">
    <property type="entry name" value="Glycosidases"/>
    <property type="match status" value="1"/>
</dbReference>
<reference evidence="12" key="1">
    <citation type="submission" date="2021-01" db="EMBL/GenBank/DDBJ databases">
        <authorList>
            <person name="Kaushik A."/>
        </authorList>
    </citation>
    <scope>NUCLEOTIDE SEQUENCE</scope>
    <source>
        <strain evidence="12">AG3-T5</strain>
    </source>
</reference>
<dbReference type="GO" id="GO:0016985">
    <property type="term" value="F:mannan endo-1,4-beta-mannosidase activity"/>
    <property type="evidence" value="ECO:0007669"/>
    <property type="project" value="UniProtKB-EC"/>
</dbReference>
<dbReference type="AlphaFoldDB" id="A0A8H3AXQ5"/>
<evidence type="ECO:0000256" key="10">
    <source>
        <dbReference type="SAM" id="Coils"/>
    </source>
</evidence>
<feature type="domain" description="Glycoside hydrolase family 5" evidence="11">
    <location>
        <begin position="34"/>
        <end position="248"/>
    </location>
</feature>
<evidence type="ECO:0000256" key="5">
    <source>
        <dbReference type="ARBA" id="ARBA00012706"/>
    </source>
</evidence>
<accession>A0A8H3AXQ5</accession>
<protein>
    <recommendedName>
        <fullName evidence="5">mannan endo-1,4-beta-mannosidase</fullName>
        <ecNumber evidence="5">3.2.1.78</ecNumber>
    </recommendedName>
</protein>
<keyword evidence="7" id="KW-0732">Signal</keyword>
<evidence type="ECO:0000256" key="1">
    <source>
        <dbReference type="ARBA" id="ARBA00001678"/>
    </source>
</evidence>
<proteinExistence type="inferred from homology"/>
<keyword evidence="8" id="KW-0378">Hydrolase</keyword>
<dbReference type="PANTHER" id="PTHR31451:SF39">
    <property type="entry name" value="MANNAN ENDO-1,4-BETA-MANNOSIDASE 1"/>
    <property type="match status" value="1"/>
</dbReference>
<evidence type="ECO:0000313" key="12">
    <source>
        <dbReference type="EMBL" id="CAE6442833.1"/>
    </source>
</evidence>
<dbReference type="InterPro" id="IPR017853">
    <property type="entry name" value="GH"/>
</dbReference>
<dbReference type="GO" id="GO:0046355">
    <property type="term" value="P:mannan catabolic process"/>
    <property type="evidence" value="ECO:0007669"/>
    <property type="project" value="UniProtKB-ARBA"/>
</dbReference>
<dbReference type="PANTHER" id="PTHR31451">
    <property type="match status" value="1"/>
</dbReference>
<dbReference type="Proteomes" id="UP000663841">
    <property type="component" value="Unassembled WGS sequence"/>
</dbReference>
<keyword evidence="10" id="KW-0175">Coiled coil</keyword>
<dbReference type="GO" id="GO:0016272">
    <property type="term" value="C:prefoldin complex"/>
    <property type="evidence" value="ECO:0007669"/>
    <property type="project" value="InterPro"/>
</dbReference>
<evidence type="ECO:0000256" key="7">
    <source>
        <dbReference type="ARBA" id="ARBA00022729"/>
    </source>
</evidence>